<dbReference type="GO" id="GO:0008541">
    <property type="term" value="C:proteasome regulatory particle, lid subcomplex"/>
    <property type="evidence" value="ECO:0007669"/>
    <property type="project" value="TreeGrafter"/>
</dbReference>
<dbReference type="Pfam" id="PF10075">
    <property type="entry name" value="CSN8_PSD8_EIF3K"/>
    <property type="match status" value="1"/>
</dbReference>
<keyword evidence="2" id="KW-0647">Proteasome</keyword>
<feature type="domain" description="PCI" evidence="3">
    <location>
        <begin position="80"/>
        <end position="263"/>
    </location>
</feature>
<dbReference type="InterPro" id="IPR000717">
    <property type="entry name" value="PCI_dom"/>
</dbReference>
<dbReference type="PANTHER" id="PTHR12387">
    <property type="entry name" value="26S PROTEASOME NON-ATPASE REGULATORY SUBUNIT 8"/>
    <property type="match status" value="1"/>
</dbReference>
<name>A0A6G1IB94_9PEZI</name>
<proteinExistence type="inferred from homology"/>
<dbReference type="GO" id="GO:0043161">
    <property type="term" value="P:proteasome-mediated ubiquitin-dependent protein catabolic process"/>
    <property type="evidence" value="ECO:0007669"/>
    <property type="project" value="TreeGrafter"/>
</dbReference>
<keyword evidence="5" id="KW-1185">Reference proteome</keyword>
<dbReference type="Gene3D" id="1.25.40.990">
    <property type="match status" value="1"/>
</dbReference>
<dbReference type="PANTHER" id="PTHR12387:SF0">
    <property type="entry name" value="26S PROTEASOME NON-ATPASE REGULATORY SUBUNIT 8"/>
    <property type="match status" value="1"/>
</dbReference>
<gene>
    <name evidence="4" type="ORF">EJ06DRAFT_552672</name>
</gene>
<dbReference type="PROSITE" id="PS50250">
    <property type="entry name" value="PCI"/>
    <property type="match status" value="1"/>
</dbReference>
<dbReference type="FunFam" id="1.25.40.990:FF:000001">
    <property type="entry name" value="26S proteasome non-ATPase regulatory subunit"/>
    <property type="match status" value="1"/>
</dbReference>
<dbReference type="GO" id="GO:0005829">
    <property type="term" value="C:cytosol"/>
    <property type="evidence" value="ECO:0007669"/>
    <property type="project" value="TreeGrafter"/>
</dbReference>
<evidence type="ECO:0000313" key="5">
    <source>
        <dbReference type="Proteomes" id="UP000799640"/>
    </source>
</evidence>
<accession>A0A6G1IB94</accession>
<dbReference type="InterPro" id="IPR006746">
    <property type="entry name" value="26S_Psome_Rpn12"/>
</dbReference>
<organism evidence="4 5">
    <name type="scientific">Trichodelitschia bisporula</name>
    <dbReference type="NCBI Taxonomy" id="703511"/>
    <lineage>
        <taxon>Eukaryota</taxon>
        <taxon>Fungi</taxon>
        <taxon>Dikarya</taxon>
        <taxon>Ascomycota</taxon>
        <taxon>Pezizomycotina</taxon>
        <taxon>Dothideomycetes</taxon>
        <taxon>Dothideomycetes incertae sedis</taxon>
        <taxon>Phaeotrichales</taxon>
        <taxon>Phaeotrichaceae</taxon>
        <taxon>Trichodelitschia</taxon>
    </lineage>
</organism>
<dbReference type="Proteomes" id="UP000799640">
    <property type="component" value="Unassembled WGS sequence"/>
</dbReference>
<reference evidence="4" key="1">
    <citation type="journal article" date="2020" name="Stud. Mycol.">
        <title>101 Dothideomycetes genomes: a test case for predicting lifestyles and emergence of pathogens.</title>
        <authorList>
            <person name="Haridas S."/>
            <person name="Albert R."/>
            <person name="Binder M."/>
            <person name="Bloem J."/>
            <person name="Labutti K."/>
            <person name="Salamov A."/>
            <person name="Andreopoulos B."/>
            <person name="Baker S."/>
            <person name="Barry K."/>
            <person name="Bills G."/>
            <person name="Bluhm B."/>
            <person name="Cannon C."/>
            <person name="Castanera R."/>
            <person name="Culley D."/>
            <person name="Daum C."/>
            <person name="Ezra D."/>
            <person name="Gonzalez J."/>
            <person name="Henrissat B."/>
            <person name="Kuo A."/>
            <person name="Liang C."/>
            <person name="Lipzen A."/>
            <person name="Lutzoni F."/>
            <person name="Magnuson J."/>
            <person name="Mondo S."/>
            <person name="Nolan M."/>
            <person name="Ohm R."/>
            <person name="Pangilinan J."/>
            <person name="Park H.-J."/>
            <person name="Ramirez L."/>
            <person name="Alfaro M."/>
            <person name="Sun H."/>
            <person name="Tritt A."/>
            <person name="Yoshinaga Y."/>
            <person name="Zwiers L.-H."/>
            <person name="Turgeon B."/>
            <person name="Goodwin S."/>
            <person name="Spatafora J."/>
            <person name="Crous P."/>
            <person name="Grigoriev I."/>
        </authorList>
    </citation>
    <scope>NUCLEOTIDE SEQUENCE</scope>
    <source>
        <strain evidence="4">CBS 262.69</strain>
    </source>
</reference>
<dbReference type="OrthoDB" id="8775810at2759"/>
<dbReference type="AlphaFoldDB" id="A0A6G1IB94"/>
<dbReference type="GO" id="GO:0005634">
    <property type="term" value="C:nucleus"/>
    <property type="evidence" value="ECO:0007669"/>
    <property type="project" value="TreeGrafter"/>
</dbReference>
<dbReference type="InterPro" id="IPR033464">
    <property type="entry name" value="CSN8_PSD8_EIF3K"/>
</dbReference>
<comment type="similarity">
    <text evidence="1">Belongs to the proteasome subunit S14 family.</text>
</comment>
<evidence type="ECO:0000256" key="1">
    <source>
        <dbReference type="ARBA" id="ARBA00009627"/>
    </source>
</evidence>
<evidence type="ECO:0000313" key="4">
    <source>
        <dbReference type="EMBL" id="KAF2405255.1"/>
    </source>
</evidence>
<evidence type="ECO:0000259" key="3">
    <source>
        <dbReference type="PROSITE" id="PS50250"/>
    </source>
</evidence>
<sequence length="283" mass="31670">MSSASKAASGPEYELQAVIRRLRTLLTSRDYASAASLLTQGKAHLLRLNALLPSSNTPRAHLILAREVLEAGALTSLHLRDMDAFVRYVQQLQGFYVLPESVLPRQGDNASKITGLYMLLLLSRGDYAAFHTVLETLEVGGDDRPGRVEDDKFIQYPVRLEQALMEGSYDRVWGETKGNRVPAEEFSIFSEVLVNTIRLEIASCSEQAYPSVPISNAKNLFFLESEGQVVEFAKERGWTVRDGRIYFPHQEQEGLASEKDILTTSKQVIENTLGYTRELETIV</sequence>
<evidence type="ECO:0000256" key="2">
    <source>
        <dbReference type="ARBA" id="ARBA00022942"/>
    </source>
</evidence>
<protein>
    <recommendedName>
        <fullName evidence="3">PCI domain-containing protein</fullName>
    </recommendedName>
</protein>
<dbReference type="EMBL" id="ML996687">
    <property type="protein sequence ID" value="KAF2405255.1"/>
    <property type="molecule type" value="Genomic_DNA"/>
</dbReference>